<keyword evidence="1" id="KW-1133">Transmembrane helix</keyword>
<protein>
    <submittedName>
        <fullName evidence="2">Uncharacterized protein</fullName>
    </submittedName>
</protein>
<accession>A0A2H0UT30</accession>
<evidence type="ECO:0000256" key="1">
    <source>
        <dbReference type="SAM" id="Phobius"/>
    </source>
</evidence>
<dbReference type="EMBL" id="PFAZ01000001">
    <property type="protein sequence ID" value="PIR89572.1"/>
    <property type="molecule type" value="Genomic_DNA"/>
</dbReference>
<gene>
    <name evidence="2" type="ORF">COU07_01600</name>
</gene>
<name>A0A2H0UT30_9BACT</name>
<dbReference type="Proteomes" id="UP000231157">
    <property type="component" value="Unassembled WGS sequence"/>
</dbReference>
<keyword evidence="1" id="KW-0472">Membrane</keyword>
<dbReference type="AlphaFoldDB" id="A0A2H0UT30"/>
<reference evidence="3" key="1">
    <citation type="submission" date="2017-09" db="EMBL/GenBank/DDBJ databases">
        <title>Depth-based differentiation of microbial function through sediment-hosted aquifers and enrichment of novel symbionts in the deep terrestrial subsurface.</title>
        <authorList>
            <person name="Probst A.J."/>
            <person name="Ladd B."/>
            <person name="Jarett J.K."/>
            <person name="Geller-Mcgrath D.E."/>
            <person name="Sieber C.M.K."/>
            <person name="Emerson J.B."/>
            <person name="Anantharaman K."/>
            <person name="Thomas B.C."/>
            <person name="Malmstrom R."/>
            <person name="Stieglmeier M."/>
            <person name="Klingl A."/>
            <person name="Woyke T."/>
            <person name="Ryan C.M."/>
            <person name="Banfield J.F."/>
        </authorList>
    </citation>
    <scope>NUCLEOTIDE SEQUENCE [LARGE SCALE GENOMIC DNA]</scope>
</reference>
<keyword evidence="1" id="KW-0812">Transmembrane</keyword>
<sequence>MFSFCLREKIRNKDGISIIELMISVSAVIVAVLGILTLVSKSLGLNRVNADSHVGAYLAAEGIEVVKNFYDRSYLLVHQNGSGNFYGWGSGVAGGIPAGLYLVDYNDTSLNAISCPQYSGGPPTQAVVEDILTSCNAVRYLKINNFGLYSNDVGGVDTRFKRIVIVYDPYNGTGNDLDYSVTSAVGWESRGGKYFVQLQDHFLPWRTP</sequence>
<evidence type="ECO:0000313" key="3">
    <source>
        <dbReference type="Proteomes" id="UP000231157"/>
    </source>
</evidence>
<feature type="transmembrane region" description="Helical" evidence="1">
    <location>
        <begin position="21"/>
        <end position="39"/>
    </location>
</feature>
<comment type="caution">
    <text evidence="2">The sequence shown here is derived from an EMBL/GenBank/DDBJ whole genome shotgun (WGS) entry which is preliminary data.</text>
</comment>
<proteinExistence type="predicted"/>
<evidence type="ECO:0000313" key="2">
    <source>
        <dbReference type="EMBL" id="PIR89572.1"/>
    </source>
</evidence>
<organism evidence="2 3">
    <name type="scientific">Candidatus Harrisonbacteria bacterium CG10_big_fil_rev_8_21_14_0_10_40_38</name>
    <dbReference type="NCBI Taxonomy" id="1974583"/>
    <lineage>
        <taxon>Bacteria</taxon>
        <taxon>Candidatus Harrisoniibacteriota</taxon>
    </lineage>
</organism>